<evidence type="ECO:0000313" key="1">
    <source>
        <dbReference type="EMBL" id="SDE48471.1"/>
    </source>
</evidence>
<dbReference type="Gene3D" id="1.10.287.1080">
    <property type="entry name" value="MazG-like"/>
    <property type="match status" value="1"/>
</dbReference>
<dbReference type="Pfam" id="PF01503">
    <property type="entry name" value="PRA-PH"/>
    <property type="match status" value="1"/>
</dbReference>
<dbReference type="EMBL" id="FNAK01000007">
    <property type="protein sequence ID" value="SDE48471.1"/>
    <property type="molecule type" value="Genomic_DNA"/>
</dbReference>
<dbReference type="STRING" id="637679.GCA_001550055_02284"/>
<dbReference type="OrthoDB" id="7359409at2"/>
<dbReference type="SUPFAM" id="SSF101386">
    <property type="entry name" value="all-alpha NTP pyrophosphatases"/>
    <property type="match status" value="1"/>
</dbReference>
<evidence type="ECO:0000313" key="2">
    <source>
        <dbReference type="Proteomes" id="UP000183685"/>
    </source>
</evidence>
<dbReference type="AlphaFoldDB" id="A0A1G7DA92"/>
<reference evidence="1 2" key="1">
    <citation type="submission" date="2016-10" db="EMBL/GenBank/DDBJ databases">
        <authorList>
            <person name="de Groot N.N."/>
        </authorList>
    </citation>
    <scope>NUCLEOTIDE SEQUENCE [LARGE SCALE GENOMIC DNA]</scope>
    <source>
        <strain evidence="1 2">CGMCC 1.9109</strain>
    </source>
</reference>
<gene>
    <name evidence="1" type="ORF">SAMN04488071_3021</name>
</gene>
<name>A0A1G7DA92_9PROT</name>
<dbReference type="RefSeq" id="WP_068305100.1">
    <property type="nucleotide sequence ID" value="NZ_FNAK01000007.1"/>
</dbReference>
<sequence>MSQETQQSVAAWAEETFGPAGDQTVLVRRAQVELDELLEATAAGDKTEIGKETADIAILLYRLMELNGLDLGAEVTKKMAENRARTWRAKGDGTGSHIKN</sequence>
<protein>
    <submittedName>
        <fullName evidence="1">Phosphoribosyl-ATP pyrophosphohydrolase</fullName>
    </submittedName>
</protein>
<dbReference type="InterPro" id="IPR021130">
    <property type="entry name" value="PRib-ATP_PPHydrolase-like"/>
</dbReference>
<keyword evidence="2" id="KW-1185">Reference proteome</keyword>
<keyword evidence="1" id="KW-0378">Hydrolase</keyword>
<dbReference type="GO" id="GO:0016787">
    <property type="term" value="F:hydrolase activity"/>
    <property type="evidence" value="ECO:0007669"/>
    <property type="project" value="UniProtKB-KW"/>
</dbReference>
<proteinExistence type="predicted"/>
<dbReference type="Proteomes" id="UP000183685">
    <property type="component" value="Unassembled WGS sequence"/>
</dbReference>
<accession>A0A1G7DA92</accession>
<organism evidence="1 2">
    <name type="scientific">Kordiimonas lacus</name>
    <dbReference type="NCBI Taxonomy" id="637679"/>
    <lineage>
        <taxon>Bacteria</taxon>
        <taxon>Pseudomonadati</taxon>
        <taxon>Pseudomonadota</taxon>
        <taxon>Alphaproteobacteria</taxon>
        <taxon>Kordiimonadales</taxon>
        <taxon>Kordiimonadaceae</taxon>
        <taxon>Kordiimonas</taxon>
    </lineage>
</organism>